<feature type="domain" description="EGF-like" evidence="6">
    <location>
        <begin position="95"/>
        <end position="132"/>
    </location>
</feature>
<comment type="caution">
    <text evidence="4">Lacks conserved residue(s) required for the propagation of feature annotation.</text>
</comment>
<keyword evidence="5" id="KW-0472">Membrane</keyword>
<evidence type="ECO:0000256" key="3">
    <source>
        <dbReference type="ARBA" id="ARBA00023157"/>
    </source>
</evidence>
<evidence type="ECO:0000256" key="4">
    <source>
        <dbReference type="PROSITE-ProRule" id="PRU00076"/>
    </source>
</evidence>
<keyword evidence="5" id="KW-1133">Transmembrane helix</keyword>
<dbReference type="PROSITE" id="PS00022">
    <property type="entry name" value="EGF_1"/>
    <property type="match status" value="2"/>
</dbReference>
<name>A0A0N4ZBW5_PARTI</name>
<evidence type="ECO:0000256" key="5">
    <source>
        <dbReference type="SAM" id="Phobius"/>
    </source>
</evidence>
<keyword evidence="5" id="KW-0812">Transmembrane</keyword>
<dbReference type="SMART" id="SM00181">
    <property type="entry name" value="EGF"/>
    <property type="match status" value="2"/>
</dbReference>
<sequence length="307" mass="35357">MIPDIFDEMWDVGVHSKLVHAGTPCDTYPCWNNGFCVPNNNTTIGYYCLCNDFFNGTHCQNRIVESSIENCEQLGKNVECVWKTLLETLNKTTSSVQRCLTNVCLNGGVCITSGGNHTHCLCPIEFRGKNCSEQTYVGFDLNSLKIFCMLISVFIIIKIILFFCYSSNFGCCFMGTNKNYKYSRWYLPEDFNLYSHDHNEEDDSFEIIDSRTGIMTFDDELRYVRLKNLGIIPPVEDERKTLRYDSKVINSNRTIGSVMKELDDRIQRKEYYEMKLKSSITTDTFLDIESSCDEEDGLKIETRKSSV</sequence>
<feature type="disulfide bond" evidence="4">
    <location>
        <begin position="122"/>
        <end position="131"/>
    </location>
</feature>
<reference evidence="8" key="1">
    <citation type="submission" date="2017-02" db="UniProtKB">
        <authorList>
            <consortium name="WormBaseParasite"/>
        </authorList>
    </citation>
    <scope>IDENTIFICATION</scope>
</reference>
<feature type="transmembrane region" description="Helical" evidence="5">
    <location>
        <begin position="144"/>
        <end position="163"/>
    </location>
</feature>
<dbReference type="GO" id="GO:0016020">
    <property type="term" value="C:membrane"/>
    <property type="evidence" value="ECO:0007669"/>
    <property type="project" value="UniProtKB-SubCell"/>
</dbReference>
<evidence type="ECO:0000259" key="6">
    <source>
        <dbReference type="PROSITE" id="PS50026"/>
    </source>
</evidence>
<dbReference type="InterPro" id="IPR051022">
    <property type="entry name" value="Notch_Cell-Fate_Det"/>
</dbReference>
<dbReference type="SUPFAM" id="SSF57196">
    <property type="entry name" value="EGF/Laminin"/>
    <property type="match status" value="2"/>
</dbReference>
<protein>
    <submittedName>
        <fullName evidence="8">EGF-like domain-containing protein</fullName>
    </submittedName>
</protein>
<dbReference type="InterPro" id="IPR000742">
    <property type="entry name" value="EGF"/>
</dbReference>
<feature type="domain" description="EGF-like" evidence="6">
    <location>
        <begin position="21"/>
        <end position="60"/>
    </location>
</feature>
<dbReference type="PROSITE" id="PS50026">
    <property type="entry name" value="EGF_3"/>
    <property type="match status" value="2"/>
</dbReference>
<keyword evidence="1 4" id="KW-0245">EGF-like domain</keyword>
<evidence type="ECO:0000256" key="2">
    <source>
        <dbReference type="ARBA" id="ARBA00022737"/>
    </source>
</evidence>
<evidence type="ECO:0000313" key="7">
    <source>
        <dbReference type="Proteomes" id="UP000038045"/>
    </source>
</evidence>
<proteinExistence type="predicted"/>
<feature type="disulfide bond" evidence="4">
    <location>
        <begin position="50"/>
        <end position="59"/>
    </location>
</feature>
<dbReference type="Proteomes" id="UP000038045">
    <property type="component" value="Unplaced"/>
</dbReference>
<evidence type="ECO:0000256" key="1">
    <source>
        <dbReference type="ARBA" id="ARBA00022536"/>
    </source>
</evidence>
<dbReference type="PANTHER" id="PTHR24049">
    <property type="entry name" value="CRUMBS FAMILY MEMBER"/>
    <property type="match status" value="1"/>
</dbReference>
<dbReference type="WBParaSite" id="PTRK_0000502100.1">
    <property type="protein sequence ID" value="PTRK_0000502100.1"/>
    <property type="gene ID" value="PTRK_0000502100"/>
</dbReference>
<evidence type="ECO:0000313" key="8">
    <source>
        <dbReference type="WBParaSite" id="PTRK_0000502100.1"/>
    </source>
</evidence>
<dbReference type="AlphaFoldDB" id="A0A0N4ZBW5"/>
<dbReference type="Gene3D" id="2.10.25.10">
    <property type="entry name" value="Laminin"/>
    <property type="match status" value="2"/>
</dbReference>
<keyword evidence="7" id="KW-1185">Reference proteome</keyword>
<keyword evidence="2" id="KW-0677">Repeat</keyword>
<keyword evidence="3 4" id="KW-1015">Disulfide bond</keyword>
<accession>A0A0N4ZBW5</accession>
<dbReference type="Pfam" id="PF00008">
    <property type="entry name" value="EGF"/>
    <property type="match status" value="1"/>
</dbReference>
<organism evidence="7 8">
    <name type="scientific">Parastrongyloides trichosuri</name>
    <name type="common">Possum-specific nematode worm</name>
    <dbReference type="NCBI Taxonomy" id="131310"/>
    <lineage>
        <taxon>Eukaryota</taxon>
        <taxon>Metazoa</taxon>
        <taxon>Ecdysozoa</taxon>
        <taxon>Nematoda</taxon>
        <taxon>Chromadorea</taxon>
        <taxon>Rhabditida</taxon>
        <taxon>Tylenchina</taxon>
        <taxon>Panagrolaimomorpha</taxon>
        <taxon>Strongyloidoidea</taxon>
        <taxon>Strongyloididae</taxon>
        <taxon>Parastrongyloides</taxon>
    </lineage>
</organism>
<dbReference type="STRING" id="131310.A0A0N4ZBW5"/>